<feature type="region of interest" description="Disordered" evidence="1">
    <location>
        <begin position="394"/>
        <end position="453"/>
    </location>
</feature>
<protein>
    <recommendedName>
        <fullName evidence="5">Acetylserotonin methytransferase-like protein</fullName>
    </recommendedName>
</protein>
<feature type="transmembrane region" description="Helical" evidence="2">
    <location>
        <begin position="708"/>
        <end position="728"/>
    </location>
</feature>
<feature type="compositionally biased region" description="Low complexity" evidence="1">
    <location>
        <begin position="98"/>
        <end position="109"/>
    </location>
</feature>
<feature type="compositionally biased region" description="Low complexity" evidence="1">
    <location>
        <begin position="630"/>
        <end position="644"/>
    </location>
</feature>
<proteinExistence type="predicted"/>
<feature type="compositionally biased region" description="Low complexity" evidence="1">
    <location>
        <begin position="394"/>
        <end position="426"/>
    </location>
</feature>
<reference evidence="3" key="1">
    <citation type="journal article" date="2023" name="Mol. Phylogenet. Evol.">
        <title>Genome-scale phylogeny and comparative genomics of the fungal order Sordariales.</title>
        <authorList>
            <person name="Hensen N."/>
            <person name="Bonometti L."/>
            <person name="Westerberg I."/>
            <person name="Brannstrom I.O."/>
            <person name="Guillou S."/>
            <person name="Cros-Aarteil S."/>
            <person name="Calhoun S."/>
            <person name="Haridas S."/>
            <person name="Kuo A."/>
            <person name="Mondo S."/>
            <person name="Pangilinan J."/>
            <person name="Riley R."/>
            <person name="LaButti K."/>
            <person name="Andreopoulos B."/>
            <person name="Lipzen A."/>
            <person name="Chen C."/>
            <person name="Yan M."/>
            <person name="Daum C."/>
            <person name="Ng V."/>
            <person name="Clum A."/>
            <person name="Steindorff A."/>
            <person name="Ohm R.A."/>
            <person name="Martin F."/>
            <person name="Silar P."/>
            <person name="Natvig D.O."/>
            <person name="Lalanne C."/>
            <person name="Gautier V."/>
            <person name="Ament-Velasquez S.L."/>
            <person name="Kruys A."/>
            <person name="Hutchinson M.I."/>
            <person name="Powell A.J."/>
            <person name="Barry K."/>
            <person name="Miller A.N."/>
            <person name="Grigoriev I.V."/>
            <person name="Debuchy R."/>
            <person name="Gladieux P."/>
            <person name="Hiltunen Thoren M."/>
            <person name="Johannesson H."/>
        </authorList>
    </citation>
    <scope>NUCLEOTIDE SEQUENCE</scope>
    <source>
        <strain evidence="3">FGSC 1904</strain>
    </source>
</reference>
<keyword evidence="4" id="KW-1185">Reference proteome</keyword>
<sequence length="738" mass="78345">MSTATTTTQAGGGFSLFPNTNVTPRPPSRPSRAATPQGRPSTSTEPSSSRETGRQSPMGRGAPREGKQRSASHSNHHSNNPWQSALDSARQQREYREQQQAQEQQTQRQPAVESMPSADPIVETSVAAPISEADAPPRCETTLSEAETLVGQQSRGTRSSIAKPPITYAPGPSNSSAAAVAVAAPTAVPEQPLPPPPPPAAIRSIFPRYNPEVPLDRQDYYPTQASPTHIPQSAISRPMYSARDTDQQSVAGTNAAGTNGGPTNPRSRPVANPSVTSGSVANQRWPVTRSHEPPVTPTVNTTEELRGLWKAANGWRATQLEGRKYCLKMASDAYAPVYTLSSSSNQPFYCLRVDPTSASALVSLSRYDPNKTFKGDKSTSAAVGISAASAVASSASSTSSASSSPVPGARASSSTPSPRPSSVFSRNPDGSGGALGLGGANSKSTKTKKHDAKHWQEVISTTLEAAVRKQPPNDGLVAQLWPLTAARLATDRATTDAATVAAAENECGRLVWDSDSGNHYLVHPSLAMPFCITVERNAAYSRTEYTLEHIESPNHLGRLTRDGTGQGWLEIDTAIASHVEAVYLVDVAIAALVLVAHADEQFIRVETFEPPPAVFGGPPGASGAGGGGSQRSSLAESLSSALRRNTSEEKNGGGKESKKKKQKDLVNGIKTRVEQFELDIEAQVNADLKAKNEKMPGCTRGLIAVLKFAFKAIIWCATLVFKVFMLFIKGCERGARWN</sequence>
<feature type="compositionally biased region" description="Low complexity" evidence="1">
    <location>
        <begin position="30"/>
        <end position="50"/>
    </location>
</feature>
<organism evidence="3 4">
    <name type="scientific">Sordaria brevicollis</name>
    <dbReference type="NCBI Taxonomy" id="83679"/>
    <lineage>
        <taxon>Eukaryota</taxon>
        <taxon>Fungi</taxon>
        <taxon>Dikarya</taxon>
        <taxon>Ascomycota</taxon>
        <taxon>Pezizomycotina</taxon>
        <taxon>Sordariomycetes</taxon>
        <taxon>Sordariomycetidae</taxon>
        <taxon>Sordariales</taxon>
        <taxon>Sordariaceae</taxon>
        <taxon>Sordaria</taxon>
    </lineage>
</organism>
<feature type="region of interest" description="Disordered" evidence="1">
    <location>
        <begin position="614"/>
        <end position="664"/>
    </location>
</feature>
<dbReference type="Proteomes" id="UP001281003">
    <property type="component" value="Unassembled WGS sequence"/>
</dbReference>
<keyword evidence="2" id="KW-1133">Transmembrane helix</keyword>
<keyword evidence="2" id="KW-0812">Transmembrane</keyword>
<dbReference type="AlphaFoldDB" id="A0AAE0PDD6"/>
<gene>
    <name evidence="3" type="ORF">B0T20DRAFT_233082</name>
</gene>
<feature type="compositionally biased region" description="Polar residues" evidence="1">
    <location>
        <begin position="141"/>
        <end position="160"/>
    </location>
</feature>
<feature type="compositionally biased region" description="Basic and acidic residues" evidence="1">
    <location>
        <begin position="645"/>
        <end position="656"/>
    </location>
</feature>
<evidence type="ECO:0000313" key="3">
    <source>
        <dbReference type="EMBL" id="KAK3397841.1"/>
    </source>
</evidence>
<feature type="compositionally biased region" description="Gly residues" evidence="1">
    <location>
        <begin position="617"/>
        <end position="629"/>
    </location>
</feature>
<comment type="caution">
    <text evidence="3">The sequence shown here is derived from an EMBL/GenBank/DDBJ whole genome shotgun (WGS) entry which is preliminary data.</text>
</comment>
<evidence type="ECO:0000313" key="4">
    <source>
        <dbReference type="Proteomes" id="UP001281003"/>
    </source>
</evidence>
<feature type="compositionally biased region" description="Polar residues" evidence="1">
    <location>
        <begin position="273"/>
        <end position="282"/>
    </location>
</feature>
<feature type="region of interest" description="Disordered" evidence="1">
    <location>
        <begin position="226"/>
        <end position="300"/>
    </location>
</feature>
<feature type="compositionally biased region" description="Polar residues" evidence="1">
    <location>
        <begin position="226"/>
        <end position="235"/>
    </location>
</feature>
<keyword evidence="2" id="KW-0472">Membrane</keyword>
<reference evidence="3" key="2">
    <citation type="submission" date="2023-07" db="EMBL/GenBank/DDBJ databases">
        <authorList>
            <consortium name="Lawrence Berkeley National Laboratory"/>
            <person name="Haridas S."/>
            <person name="Hensen N."/>
            <person name="Bonometti L."/>
            <person name="Westerberg I."/>
            <person name="Brannstrom I.O."/>
            <person name="Guillou S."/>
            <person name="Cros-Aarteil S."/>
            <person name="Calhoun S."/>
            <person name="Kuo A."/>
            <person name="Mondo S."/>
            <person name="Pangilinan J."/>
            <person name="Riley R."/>
            <person name="LaButti K."/>
            <person name="Andreopoulos B."/>
            <person name="Lipzen A."/>
            <person name="Chen C."/>
            <person name="Yanf M."/>
            <person name="Daum C."/>
            <person name="Ng V."/>
            <person name="Clum A."/>
            <person name="Steindorff A."/>
            <person name="Ohm R."/>
            <person name="Martin F."/>
            <person name="Silar P."/>
            <person name="Natvig D."/>
            <person name="Lalanne C."/>
            <person name="Gautier V."/>
            <person name="Ament-velasquez S.L."/>
            <person name="Kruys A."/>
            <person name="Hutchinson M.I."/>
            <person name="Powell A.J."/>
            <person name="Barry K."/>
            <person name="Miller A.N."/>
            <person name="Grigoriev I.V."/>
            <person name="Debuchy R."/>
            <person name="Gladieux P."/>
            <person name="Thoren M.H."/>
            <person name="Johannesson H."/>
        </authorList>
    </citation>
    <scope>NUCLEOTIDE SEQUENCE</scope>
    <source>
        <strain evidence="3">FGSC 1904</strain>
    </source>
</reference>
<feature type="region of interest" description="Disordered" evidence="1">
    <location>
        <begin position="1"/>
        <end position="174"/>
    </location>
</feature>
<evidence type="ECO:0008006" key="5">
    <source>
        <dbReference type="Google" id="ProtNLM"/>
    </source>
</evidence>
<feature type="compositionally biased region" description="Low complexity" evidence="1">
    <location>
        <begin position="251"/>
        <end position="265"/>
    </location>
</feature>
<feature type="compositionally biased region" description="Gly residues" evidence="1">
    <location>
        <begin position="430"/>
        <end position="439"/>
    </location>
</feature>
<evidence type="ECO:0000256" key="2">
    <source>
        <dbReference type="SAM" id="Phobius"/>
    </source>
</evidence>
<name>A0AAE0PDD6_SORBR</name>
<evidence type="ECO:0000256" key="1">
    <source>
        <dbReference type="SAM" id="MobiDB-lite"/>
    </source>
</evidence>
<accession>A0AAE0PDD6</accession>
<dbReference type="EMBL" id="JAUTDP010000007">
    <property type="protein sequence ID" value="KAK3397841.1"/>
    <property type="molecule type" value="Genomic_DNA"/>
</dbReference>